<evidence type="ECO:0000313" key="3">
    <source>
        <dbReference type="Proteomes" id="UP001082899"/>
    </source>
</evidence>
<dbReference type="Proteomes" id="UP001082899">
    <property type="component" value="Unassembled WGS sequence"/>
</dbReference>
<evidence type="ECO:0000259" key="1">
    <source>
        <dbReference type="PROSITE" id="PS50995"/>
    </source>
</evidence>
<gene>
    <name evidence="2" type="ORF">OVY01_21585</name>
</gene>
<dbReference type="PANTHER" id="PTHR33164">
    <property type="entry name" value="TRANSCRIPTIONAL REGULATOR, MARR FAMILY"/>
    <property type="match status" value="1"/>
</dbReference>
<dbReference type="PANTHER" id="PTHR33164:SF43">
    <property type="entry name" value="HTH-TYPE TRANSCRIPTIONAL REPRESSOR YETL"/>
    <property type="match status" value="1"/>
</dbReference>
<dbReference type="PRINTS" id="PR00598">
    <property type="entry name" value="HTHMARR"/>
</dbReference>
<dbReference type="EMBL" id="JAPMXC010000012">
    <property type="protein sequence ID" value="MCY0389738.1"/>
    <property type="molecule type" value="Genomic_DNA"/>
</dbReference>
<name>A0ABT3ZT82_9BURK</name>
<evidence type="ECO:0000313" key="2">
    <source>
        <dbReference type="EMBL" id="MCY0389738.1"/>
    </source>
</evidence>
<sequence length="176" mass="19695">MQNYGQIVDNSAFPPKFGKNAPSSAEISFMSEIYSVENFEPKRAVGRLLTRARHLLLERVGERLAPLDLTAAQWGVVVSLAEGMASTPAELSRILDYDPGAMTRLIDRLEKKEVVRRTRSTDDRRSVSLELTERGRSLYPEILPLIVGVYNELLAGFTKEDADQLEGLLTRMLDNA</sequence>
<dbReference type="InterPro" id="IPR000835">
    <property type="entry name" value="HTH_MarR-typ"/>
</dbReference>
<dbReference type="InterPro" id="IPR039422">
    <property type="entry name" value="MarR/SlyA-like"/>
</dbReference>
<keyword evidence="3" id="KW-1185">Reference proteome</keyword>
<dbReference type="Gene3D" id="1.10.10.10">
    <property type="entry name" value="Winged helix-like DNA-binding domain superfamily/Winged helix DNA-binding domain"/>
    <property type="match status" value="1"/>
</dbReference>
<dbReference type="InterPro" id="IPR036388">
    <property type="entry name" value="WH-like_DNA-bd_sf"/>
</dbReference>
<protein>
    <submittedName>
        <fullName evidence="2">MarR family transcriptional regulator</fullName>
    </submittedName>
</protein>
<dbReference type="RefSeq" id="WP_267849667.1">
    <property type="nucleotide sequence ID" value="NZ_JAPMXC010000012.1"/>
</dbReference>
<accession>A0ABT3ZT82</accession>
<dbReference type="InterPro" id="IPR036390">
    <property type="entry name" value="WH_DNA-bd_sf"/>
</dbReference>
<feature type="domain" description="HTH marR-type" evidence="1">
    <location>
        <begin position="42"/>
        <end position="174"/>
    </location>
</feature>
<dbReference type="SMART" id="SM00347">
    <property type="entry name" value="HTH_MARR"/>
    <property type="match status" value="1"/>
</dbReference>
<proteinExistence type="predicted"/>
<comment type="caution">
    <text evidence="2">The sequence shown here is derived from an EMBL/GenBank/DDBJ whole genome shotgun (WGS) entry which is preliminary data.</text>
</comment>
<reference evidence="2" key="1">
    <citation type="submission" date="2022-11" db="EMBL/GenBank/DDBJ databases">
        <title>Robbsia betulipollinis sp. nov., isolated from pollen of birch (Betula pendula).</title>
        <authorList>
            <person name="Shi H."/>
            <person name="Ambika Manirajan B."/>
            <person name="Ratering S."/>
            <person name="Geissler-Plaum R."/>
            <person name="Schnell S."/>
        </authorList>
    </citation>
    <scope>NUCLEOTIDE SEQUENCE</scope>
    <source>
        <strain evidence="2">Bb-Pol-6</strain>
    </source>
</reference>
<dbReference type="Pfam" id="PF01047">
    <property type="entry name" value="MarR"/>
    <property type="match status" value="1"/>
</dbReference>
<dbReference type="PROSITE" id="PS50995">
    <property type="entry name" value="HTH_MARR_2"/>
    <property type="match status" value="1"/>
</dbReference>
<dbReference type="SUPFAM" id="SSF46785">
    <property type="entry name" value="Winged helix' DNA-binding domain"/>
    <property type="match status" value="1"/>
</dbReference>
<organism evidence="2 3">
    <name type="scientific">Robbsia betulipollinis</name>
    <dbReference type="NCBI Taxonomy" id="2981849"/>
    <lineage>
        <taxon>Bacteria</taxon>
        <taxon>Pseudomonadati</taxon>
        <taxon>Pseudomonadota</taxon>
        <taxon>Betaproteobacteria</taxon>
        <taxon>Burkholderiales</taxon>
        <taxon>Burkholderiaceae</taxon>
        <taxon>Robbsia</taxon>
    </lineage>
</organism>